<feature type="compositionally biased region" description="Low complexity" evidence="4">
    <location>
        <begin position="563"/>
        <end position="583"/>
    </location>
</feature>
<dbReference type="PANTHER" id="PTHR45733">
    <property type="entry name" value="FORMIN-J"/>
    <property type="match status" value="1"/>
</dbReference>
<evidence type="ECO:0000313" key="8">
    <source>
        <dbReference type="Proteomes" id="UP000036987"/>
    </source>
</evidence>
<evidence type="ECO:0000313" key="7">
    <source>
        <dbReference type="EMBL" id="KMZ64967.1"/>
    </source>
</evidence>
<feature type="compositionally biased region" description="Low complexity" evidence="4">
    <location>
        <begin position="509"/>
        <end position="520"/>
    </location>
</feature>
<feature type="domain" description="FH2" evidence="6">
    <location>
        <begin position="858"/>
        <end position="1233"/>
    </location>
</feature>
<dbReference type="Proteomes" id="UP000036987">
    <property type="component" value="Unassembled WGS sequence"/>
</dbReference>
<evidence type="ECO:0000256" key="4">
    <source>
        <dbReference type="SAM" id="MobiDB-lite"/>
    </source>
</evidence>
<dbReference type="InterPro" id="IPR035892">
    <property type="entry name" value="C2_domain_sf"/>
</dbReference>
<dbReference type="Gene3D" id="2.60.40.1110">
    <property type="match status" value="1"/>
</dbReference>
<evidence type="ECO:0000256" key="1">
    <source>
        <dbReference type="ARBA" id="ARBA00006468"/>
    </source>
</evidence>
<dbReference type="PROSITE" id="PS51444">
    <property type="entry name" value="FH2"/>
    <property type="match status" value="1"/>
</dbReference>
<gene>
    <name evidence="7" type="ORF">ZOSMA_340G00130</name>
</gene>
<evidence type="ECO:0000259" key="6">
    <source>
        <dbReference type="PROSITE" id="PS51444"/>
    </source>
</evidence>
<accession>A0A0K9P9M7</accession>
<sequence>MKGRKVGQMSFRYRKPPAHLLEISDRIYVFDCCFSDTVMKENDHGLYTRKVISQLREHHPEASFMVCNFEEEDGGKSIISDIIAEYDMKVLRCSEHRRGCHLPRLELAHEFLRSSETWLSKSDNKNVLLMYCDKTKWPVLAFMLAGLLFFKKHYKSLSTALEAVYSQAPNQLRRVFPLNSEPSHLRYLGYLTKNGNRGAQSPPLNLSSIILKSIPDCTGNGSCRALIRVHGSDPSSSKSNMNSKLLYSTQNPKKFFTRNHRMEDRPTATKMNIGCVVSGDVVLECSHLKDDLVGEVLIFRVTFNTGFIRSNSLKFNREEIDLRWDSDGKIIPMDFKLEVLFSDTGDHPSSELHHGNSDEIREGIDGDKFFETDDFLSSGGSTPSSERNLPKPVQTSKSSPETGKPQTSQHFQKLRDSILSIQEFKHQKQAMISQMKSTEVSLESRRSSTFNRQNSTLFTNRHANNGHSSDDSVQSWSTGVSSTRSGLNKGRQSPLRRTLPSTSKLPGEPARSPSPASFPRKQQDKKGVPAASPQRRRTKASPPTTKTRGRAMKVTPPLDSAGRSLSSSLIPRISLSSNSLSPSVGLTRSGNPSPQHSPVTVKATPSPPSPPPKHLNTAGAPPHPPSPPKLVGSHALPPPPKLEATSTGPRPPPPPPPPPRLEVTSTGQRPSPPPPPPKLEVTSSRPRPPPPPAPSKHEVTSPGPRPSPPPPPPKHEVTSPGPRLPQPPPPPKLEVTSTGPRPPPPPPPPTKLGGANFGSRSPPPIRGRTTAGPPPAPPPPSSKIGAGALVPPPPPGSKLIGGAPPPPPPPRQSKICLQSPTRASRSPQLRASLKGPAPPPAPGRNKQQSPMKSGGAARVSPVLKKSLLKQLHWVKVPRIGKGTLWSDLQTSDAPPSYDPDFDEEELRTLFSTAVADKRTTSRDRRRSLGSKSEVVHLIELRRSNNCEIMLTKVKMPFSDLMLAVLTLDDAILDGDQVDSLRKFCPTREEMEILKGYTGDKNKLGKCEQFFLELMKVPRAKSKLDVFAFKINFTSKLYYMRKNLNIINKACVEIRSSVKLKEIFKKILFIGNHLNKGTAKGSAIGFHIESLLKLTDTRANNATTLMHFLCKITASRSAHLLDFYDDLGNLDAASKIQLKVLGEEMDEITKGLETVKTELNASENDGLGSQGFFRDQNADALVAYFSEDAKRCPFEQVISTLQNFVRMFRRAHEENCKQLEIEKKKSQKFDAHRRVQSSS</sequence>
<evidence type="ECO:0000256" key="3">
    <source>
        <dbReference type="RuleBase" id="RU361260"/>
    </source>
</evidence>
<feature type="compositionally biased region" description="Polar residues" evidence="4">
    <location>
        <begin position="584"/>
        <end position="598"/>
    </location>
</feature>
<dbReference type="STRING" id="29655.A0A0K9P9M7"/>
<feature type="compositionally biased region" description="Pro residues" evidence="4">
    <location>
        <begin position="722"/>
        <end position="732"/>
    </location>
</feature>
<dbReference type="InterPro" id="IPR015425">
    <property type="entry name" value="FH2_Formin"/>
</dbReference>
<feature type="compositionally biased region" description="Polar residues" evidence="4">
    <location>
        <begin position="378"/>
        <end position="410"/>
    </location>
</feature>
<dbReference type="PANTHER" id="PTHR45733:SF10">
    <property type="entry name" value="FORMIN-LIKE PROTEIN 15A-RELATED"/>
    <property type="match status" value="1"/>
</dbReference>
<dbReference type="PRINTS" id="PR01217">
    <property type="entry name" value="PRICHEXTENSN"/>
</dbReference>
<keyword evidence="2" id="KW-0904">Protein phosphatase</keyword>
<dbReference type="SUPFAM" id="SSF101447">
    <property type="entry name" value="Formin homology 2 domain (FH2 domain)"/>
    <property type="match status" value="1"/>
</dbReference>
<feature type="compositionally biased region" description="Pro residues" evidence="4">
    <location>
        <begin position="649"/>
        <end position="660"/>
    </location>
</feature>
<feature type="compositionally biased region" description="Pro residues" evidence="4">
    <location>
        <begin position="740"/>
        <end position="750"/>
    </location>
</feature>
<proteinExistence type="inferred from homology"/>
<dbReference type="EMBL" id="LFYR01001079">
    <property type="protein sequence ID" value="KMZ64967.1"/>
    <property type="molecule type" value="Genomic_DNA"/>
</dbReference>
<feature type="compositionally biased region" description="Pro residues" evidence="4">
    <location>
        <begin position="703"/>
        <end position="712"/>
    </location>
</feature>
<dbReference type="OrthoDB" id="1668162at2759"/>
<feature type="region of interest" description="Disordered" evidence="4">
    <location>
        <begin position="375"/>
        <end position="410"/>
    </location>
</feature>
<dbReference type="AlphaFoldDB" id="A0A0K9P9M7"/>
<organism evidence="7 8">
    <name type="scientific">Zostera marina</name>
    <name type="common">Eelgrass</name>
    <dbReference type="NCBI Taxonomy" id="29655"/>
    <lineage>
        <taxon>Eukaryota</taxon>
        <taxon>Viridiplantae</taxon>
        <taxon>Streptophyta</taxon>
        <taxon>Embryophyta</taxon>
        <taxon>Tracheophyta</taxon>
        <taxon>Spermatophyta</taxon>
        <taxon>Magnoliopsida</taxon>
        <taxon>Liliopsida</taxon>
        <taxon>Zosteraceae</taxon>
        <taxon>Zostera</taxon>
    </lineage>
</organism>
<dbReference type="InterPro" id="IPR051144">
    <property type="entry name" value="Formin_homology_domain"/>
</dbReference>
<evidence type="ECO:0000259" key="5">
    <source>
        <dbReference type="PROSITE" id="PS51182"/>
    </source>
</evidence>
<dbReference type="Pfam" id="PF02181">
    <property type="entry name" value="FH2"/>
    <property type="match status" value="1"/>
</dbReference>
<dbReference type="PROSITE" id="PS51182">
    <property type="entry name" value="C2_TENSIN"/>
    <property type="match status" value="1"/>
</dbReference>
<dbReference type="GO" id="GO:0004721">
    <property type="term" value="F:phosphoprotein phosphatase activity"/>
    <property type="evidence" value="ECO:0007669"/>
    <property type="project" value="UniProtKB-KW"/>
</dbReference>
<dbReference type="InterPro" id="IPR042201">
    <property type="entry name" value="FH2_Formin_sf"/>
</dbReference>
<dbReference type="InterPro" id="IPR029021">
    <property type="entry name" value="Prot-tyrosine_phosphatase-like"/>
</dbReference>
<dbReference type="Gene3D" id="1.20.58.2220">
    <property type="entry name" value="Formin, FH2 domain"/>
    <property type="match status" value="1"/>
</dbReference>
<protein>
    <recommendedName>
        <fullName evidence="3">Formin-like protein</fullName>
    </recommendedName>
</protein>
<keyword evidence="8" id="KW-1185">Reference proteome</keyword>
<dbReference type="Gene3D" id="3.90.190.10">
    <property type="entry name" value="Protein tyrosine phosphatase superfamily"/>
    <property type="match status" value="1"/>
</dbReference>
<comment type="caution">
    <text evidence="7">The sequence shown here is derived from an EMBL/GenBank/DDBJ whole genome shotgun (WGS) entry which is preliminary data.</text>
</comment>
<dbReference type="InterPro" id="IPR014020">
    <property type="entry name" value="Tensin_C2-dom"/>
</dbReference>
<dbReference type="SUPFAM" id="SSF49562">
    <property type="entry name" value="C2 domain (Calcium/lipid-binding domain, CaLB)"/>
    <property type="match status" value="1"/>
</dbReference>
<dbReference type="Pfam" id="PF10409">
    <property type="entry name" value="PTEN_C2"/>
    <property type="match status" value="1"/>
</dbReference>
<dbReference type="SMART" id="SM01326">
    <property type="entry name" value="PTEN_C2"/>
    <property type="match status" value="1"/>
</dbReference>
<feature type="compositionally biased region" description="Polar residues" evidence="4">
    <location>
        <begin position="815"/>
        <end position="829"/>
    </location>
</feature>
<feature type="region of interest" description="Disordered" evidence="4">
    <location>
        <begin position="435"/>
        <end position="858"/>
    </location>
</feature>
<evidence type="ECO:0000256" key="2">
    <source>
        <dbReference type="ARBA" id="ARBA00022912"/>
    </source>
</evidence>
<feature type="domain" description="C2 tensin-type" evidence="5">
    <location>
        <begin position="201"/>
        <end position="344"/>
    </location>
</feature>
<keyword evidence="2" id="KW-0378">Hydrolase</keyword>
<name>A0A0K9P9M7_ZOSMR</name>
<feature type="compositionally biased region" description="Polar residues" evidence="4">
    <location>
        <begin position="435"/>
        <end position="486"/>
    </location>
</feature>
<feature type="compositionally biased region" description="Pro residues" evidence="4">
    <location>
        <begin position="772"/>
        <end position="781"/>
    </location>
</feature>
<comment type="similarity">
    <text evidence="1">Belongs to the formin-like family. Class-II subfamily.</text>
</comment>
<dbReference type="SMART" id="SM00498">
    <property type="entry name" value="FH2"/>
    <property type="match status" value="1"/>
</dbReference>
<reference evidence="8" key="1">
    <citation type="journal article" date="2016" name="Nature">
        <title>The genome of the seagrass Zostera marina reveals angiosperm adaptation to the sea.</title>
        <authorList>
            <person name="Olsen J.L."/>
            <person name="Rouze P."/>
            <person name="Verhelst B."/>
            <person name="Lin Y.-C."/>
            <person name="Bayer T."/>
            <person name="Collen J."/>
            <person name="Dattolo E."/>
            <person name="De Paoli E."/>
            <person name="Dittami S."/>
            <person name="Maumus F."/>
            <person name="Michel G."/>
            <person name="Kersting A."/>
            <person name="Lauritano C."/>
            <person name="Lohaus R."/>
            <person name="Toepel M."/>
            <person name="Tonon T."/>
            <person name="Vanneste K."/>
            <person name="Amirebrahimi M."/>
            <person name="Brakel J."/>
            <person name="Bostroem C."/>
            <person name="Chovatia M."/>
            <person name="Grimwood J."/>
            <person name="Jenkins J.W."/>
            <person name="Jueterbock A."/>
            <person name="Mraz A."/>
            <person name="Stam W.T."/>
            <person name="Tice H."/>
            <person name="Bornberg-Bauer E."/>
            <person name="Green P.J."/>
            <person name="Pearson G.A."/>
            <person name="Procaccini G."/>
            <person name="Duarte C.M."/>
            <person name="Schmutz J."/>
            <person name="Reusch T.B.H."/>
            <person name="Van de Peer Y."/>
        </authorList>
    </citation>
    <scope>NUCLEOTIDE SEQUENCE [LARGE SCALE GENOMIC DNA]</scope>
    <source>
        <strain evidence="8">cv. Finnish</strain>
    </source>
</reference>